<dbReference type="PANTHER" id="PTHR44591">
    <property type="entry name" value="STRESS RESPONSE REGULATOR PROTEIN 1"/>
    <property type="match status" value="1"/>
</dbReference>
<accession>A0A1Y6DB27</accession>
<feature type="modified residue" description="4-aspartylphosphate" evidence="2">
    <location>
        <position position="92"/>
    </location>
</feature>
<organism evidence="5 6">
    <name type="scientific">Methylomagnum ishizawai</name>
    <dbReference type="NCBI Taxonomy" id="1760988"/>
    <lineage>
        <taxon>Bacteria</taxon>
        <taxon>Pseudomonadati</taxon>
        <taxon>Pseudomonadota</taxon>
        <taxon>Gammaproteobacteria</taxon>
        <taxon>Methylococcales</taxon>
        <taxon>Methylococcaceae</taxon>
        <taxon>Methylomagnum</taxon>
    </lineage>
</organism>
<gene>
    <name evidence="5" type="ORF">SAMN02949497_4782</name>
</gene>
<dbReference type="InterPro" id="IPR011006">
    <property type="entry name" value="CheY-like_superfamily"/>
</dbReference>
<dbReference type="AlphaFoldDB" id="A0A1Y6DB27"/>
<feature type="region of interest" description="Disordered" evidence="3">
    <location>
        <begin position="1"/>
        <end position="27"/>
    </location>
</feature>
<proteinExistence type="predicted"/>
<dbReference type="SMART" id="SM00448">
    <property type="entry name" value="REC"/>
    <property type="match status" value="1"/>
</dbReference>
<evidence type="ECO:0000256" key="1">
    <source>
        <dbReference type="ARBA" id="ARBA00022553"/>
    </source>
</evidence>
<protein>
    <submittedName>
        <fullName evidence="5">Two-component system, chemotaxis family, response regulator CheY</fullName>
    </submittedName>
</protein>
<feature type="domain" description="Response regulatory" evidence="4">
    <location>
        <begin position="43"/>
        <end position="150"/>
    </location>
</feature>
<dbReference type="InterPro" id="IPR001789">
    <property type="entry name" value="Sig_transdc_resp-reg_receiver"/>
</dbReference>
<evidence type="ECO:0000313" key="5">
    <source>
        <dbReference type="EMBL" id="SMF97813.1"/>
    </source>
</evidence>
<dbReference type="EMBL" id="FXAM01000005">
    <property type="protein sequence ID" value="SMF97813.1"/>
    <property type="molecule type" value="Genomic_DNA"/>
</dbReference>
<dbReference type="GO" id="GO:0000160">
    <property type="term" value="P:phosphorelay signal transduction system"/>
    <property type="evidence" value="ECO:0007669"/>
    <property type="project" value="InterPro"/>
</dbReference>
<keyword evidence="1 2" id="KW-0597">Phosphoprotein</keyword>
<dbReference type="PANTHER" id="PTHR44591:SF25">
    <property type="entry name" value="CHEMOTAXIS TWO-COMPONENT RESPONSE REGULATOR"/>
    <property type="match status" value="1"/>
</dbReference>
<dbReference type="STRING" id="1760988.SAMN02949497_4782"/>
<sequence>MNPFARTIPDRGPWLPARDRRETDTTAPQVLVPAETAPSAMKRVLIVDDAATVRLYHRDILEAGGYAVEEAVNGVEALEKSLRTPFDLYLVDVNPPRQDGCGFLRALRGQDLPQAPAIMVSTGAAAHDRKLAQAIGANHYLVKPVQPSNS</sequence>
<dbReference type="Gene3D" id="3.40.50.2300">
    <property type="match status" value="1"/>
</dbReference>
<dbReference type="InterPro" id="IPR050595">
    <property type="entry name" value="Bact_response_regulator"/>
</dbReference>
<evidence type="ECO:0000256" key="3">
    <source>
        <dbReference type="SAM" id="MobiDB-lite"/>
    </source>
</evidence>
<keyword evidence="6" id="KW-1185">Reference proteome</keyword>
<name>A0A1Y6DB27_9GAMM</name>
<dbReference type="SUPFAM" id="SSF52172">
    <property type="entry name" value="CheY-like"/>
    <property type="match status" value="1"/>
</dbReference>
<evidence type="ECO:0000313" key="6">
    <source>
        <dbReference type="Proteomes" id="UP000192923"/>
    </source>
</evidence>
<reference evidence="5 6" key="1">
    <citation type="submission" date="2016-12" db="EMBL/GenBank/DDBJ databases">
        <authorList>
            <person name="Song W.-J."/>
            <person name="Kurnit D.M."/>
        </authorList>
    </citation>
    <scope>NUCLEOTIDE SEQUENCE [LARGE SCALE GENOMIC DNA]</scope>
    <source>
        <strain evidence="5 6">175</strain>
    </source>
</reference>
<dbReference type="Proteomes" id="UP000192923">
    <property type="component" value="Unassembled WGS sequence"/>
</dbReference>
<dbReference type="Pfam" id="PF00072">
    <property type="entry name" value="Response_reg"/>
    <property type="match status" value="1"/>
</dbReference>
<dbReference type="PROSITE" id="PS50110">
    <property type="entry name" value="RESPONSE_REGULATORY"/>
    <property type="match status" value="1"/>
</dbReference>
<evidence type="ECO:0000256" key="2">
    <source>
        <dbReference type="PROSITE-ProRule" id="PRU00169"/>
    </source>
</evidence>
<evidence type="ECO:0000259" key="4">
    <source>
        <dbReference type="PROSITE" id="PS50110"/>
    </source>
</evidence>